<dbReference type="Gene3D" id="2.60.40.10">
    <property type="entry name" value="Immunoglobulins"/>
    <property type="match status" value="1"/>
</dbReference>
<dbReference type="InterPro" id="IPR013783">
    <property type="entry name" value="Ig-like_fold"/>
</dbReference>
<proteinExistence type="predicted"/>
<dbReference type="InterPro" id="IPR013106">
    <property type="entry name" value="Ig_V-set"/>
</dbReference>
<reference evidence="5" key="2">
    <citation type="submission" date="2025-09" db="UniProtKB">
        <authorList>
            <consortium name="Ensembl"/>
        </authorList>
    </citation>
    <scope>IDENTIFICATION</scope>
</reference>
<dbReference type="SMART" id="SM00406">
    <property type="entry name" value="IGv"/>
    <property type="match status" value="1"/>
</dbReference>
<accession>A0A8C1P5F6</accession>
<keyword evidence="1" id="KW-0391">Immunity</keyword>
<evidence type="ECO:0000256" key="2">
    <source>
        <dbReference type="ARBA" id="ARBA00023130"/>
    </source>
</evidence>
<organism evidence="5 6">
    <name type="scientific">Cyprinus carpio</name>
    <name type="common">Common carp</name>
    <dbReference type="NCBI Taxonomy" id="7962"/>
    <lineage>
        <taxon>Eukaryota</taxon>
        <taxon>Metazoa</taxon>
        <taxon>Chordata</taxon>
        <taxon>Craniata</taxon>
        <taxon>Vertebrata</taxon>
        <taxon>Euteleostomi</taxon>
        <taxon>Actinopterygii</taxon>
        <taxon>Neopterygii</taxon>
        <taxon>Teleostei</taxon>
        <taxon>Ostariophysi</taxon>
        <taxon>Cypriniformes</taxon>
        <taxon>Cyprinidae</taxon>
        <taxon>Cyprininae</taxon>
        <taxon>Cyprinus</taxon>
    </lineage>
</organism>
<protein>
    <recommendedName>
        <fullName evidence="4">Ig-like domain-containing protein</fullName>
    </recommendedName>
</protein>
<name>A0A8C1P5F6_CYPCA</name>
<feature type="domain" description="Ig-like" evidence="4">
    <location>
        <begin position="32"/>
        <end position="128"/>
    </location>
</feature>
<dbReference type="GO" id="GO:0005576">
    <property type="term" value="C:extracellular region"/>
    <property type="evidence" value="ECO:0007669"/>
    <property type="project" value="UniProtKB-ARBA"/>
</dbReference>
<dbReference type="PANTHER" id="PTHR23266">
    <property type="entry name" value="IMMUNOGLOBULIN HEAVY CHAIN"/>
    <property type="match status" value="1"/>
</dbReference>
<dbReference type="InterPro" id="IPR036179">
    <property type="entry name" value="Ig-like_dom_sf"/>
</dbReference>
<dbReference type="InterPro" id="IPR050199">
    <property type="entry name" value="IgHV"/>
</dbReference>
<dbReference type="InterPro" id="IPR007110">
    <property type="entry name" value="Ig-like_dom"/>
</dbReference>
<evidence type="ECO:0000256" key="1">
    <source>
        <dbReference type="ARBA" id="ARBA00022859"/>
    </source>
</evidence>
<dbReference type="Proteomes" id="UP000694427">
    <property type="component" value="Unplaced"/>
</dbReference>
<reference evidence="5" key="1">
    <citation type="submission" date="2025-08" db="UniProtKB">
        <authorList>
            <consortium name="Ensembl"/>
        </authorList>
    </citation>
    <scope>IDENTIFICATION</scope>
</reference>
<evidence type="ECO:0000313" key="5">
    <source>
        <dbReference type="Ensembl" id="ENSCCRP00010098537.1"/>
    </source>
</evidence>
<dbReference type="AlphaFoldDB" id="A0A8C1P5F6"/>
<dbReference type="SUPFAM" id="SSF48726">
    <property type="entry name" value="Immunoglobulin"/>
    <property type="match status" value="1"/>
</dbReference>
<evidence type="ECO:0000256" key="3">
    <source>
        <dbReference type="ARBA" id="ARBA00043265"/>
    </source>
</evidence>
<keyword evidence="2" id="KW-1064">Adaptive immunity</keyword>
<dbReference type="Ensembl" id="ENSCCRT00010109305.1">
    <property type="protein sequence ID" value="ENSCCRP00010098537.1"/>
    <property type="gene ID" value="ENSCCRG00010043196.1"/>
</dbReference>
<dbReference type="PROSITE" id="PS50835">
    <property type="entry name" value="IG_LIKE"/>
    <property type="match status" value="1"/>
</dbReference>
<dbReference type="InterPro" id="IPR003599">
    <property type="entry name" value="Ig_sub"/>
</dbReference>
<dbReference type="GO" id="GO:0002250">
    <property type="term" value="P:adaptive immune response"/>
    <property type="evidence" value="ECO:0007669"/>
    <property type="project" value="UniProtKB-KW"/>
</dbReference>
<keyword evidence="6" id="KW-1185">Reference proteome</keyword>
<dbReference type="Pfam" id="PF07686">
    <property type="entry name" value="V-set"/>
    <property type="match status" value="1"/>
</dbReference>
<evidence type="ECO:0000259" key="4">
    <source>
        <dbReference type="PROSITE" id="PS50835"/>
    </source>
</evidence>
<dbReference type="SMART" id="SM00409">
    <property type="entry name" value="IG"/>
    <property type="match status" value="1"/>
</dbReference>
<sequence length="197" mass="21880">MTCECLYQQYRYVDRTCNIVLKQTNSIVLQPGNSLTLTCEVSGYSVTDDSYATAWIRQPAGKALEWITHIWGGGDIYKKDSLSNKFSISKSDSSNTVTLKGQNLQTEDTAVYYCARRPQHEKTAKALSGQPFMLQHPGSSWGFGALLKGTSVVVLKVERALYIHSSYLQSLPARDSNSQPLDCKSDSLTIKPQLPEC</sequence>
<dbReference type="GO" id="GO:0019814">
    <property type="term" value="C:immunoglobulin complex"/>
    <property type="evidence" value="ECO:0007669"/>
    <property type="project" value="UniProtKB-KW"/>
</dbReference>
<keyword evidence="3" id="KW-1280">Immunoglobulin</keyword>
<evidence type="ECO:0000313" key="6">
    <source>
        <dbReference type="Proteomes" id="UP000694427"/>
    </source>
</evidence>